<dbReference type="Pfam" id="PF01278">
    <property type="entry name" value="Omptin"/>
    <property type="match status" value="1"/>
</dbReference>
<dbReference type="Proteomes" id="UP001187203">
    <property type="component" value="Unassembled WGS sequence"/>
</dbReference>
<keyword evidence="3" id="KW-0378">Hydrolase</keyword>
<keyword evidence="2" id="KW-0812">Transmembrane</keyword>
<dbReference type="GO" id="GO:0006508">
    <property type="term" value="P:proteolysis"/>
    <property type="evidence" value="ECO:0007669"/>
    <property type="project" value="UniProtKB-KW"/>
</dbReference>
<reference evidence="4" key="1">
    <citation type="journal article" date="2023" name="Int. J. Mol. Sci.">
        <title>Genomic and Metabolic Characterization of Plant Growth-Promoting Rhizobacteria Isolated from Nodules of Clovers Grown in Non-Farmed Soil.</title>
        <authorList>
            <person name="Wojcik M."/>
            <person name="Koper P."/>
            <person name="Zebracki K."/>
            <person name="Marczak M."/>
            <person name="Mazur A."/>
        </authorList>
    </citation>
    <scope>NUCLEOTIDE SEQUENCE [LARGE SCALE GENOMIC DNA]</scope>
    <source>
        <strain evidence="4">KB12</strain>
    </source>
</reference>
<dbReference type="InterPro" id="IPR000036">
    <property type="entry name" value="Peptidase_A26_omptin"/>
</dbReference>
<evidence type="ECO:0000256" key="2">
    <source>
        <dbReference type="SAM" id="Phobius"/>
    </source>
</evidence>
<feature type="region of interest" description="Disordered" evidence="1">
    <location>
        <begin position="7"/>
        <end position="54"/>
    </location>
</feature>
<proteinExistence type="predicted"/>
<keyword evidence="4" id="KW-1185">Reference proteome</keyword>
<gene>
    <name evidence="3" type="ORF">R1523_35030</name>
</gene>
<dbReference type="RefSeq" id="WP_317277327.1">
    <property type="nucleotide sequence ID" value="NZ_JAWJWH010000041.1"/>
</dbReference>
<keyword evidence="2" id="KW-1133">Transmembrane helix</keyword>
<sequence length="373" mass="40877">MDVIVIRDPRRPIATHGDTGPSTPVACAADNSDATKRRSEAKKLRPKTEAPDETRSQLMKRVITGIVVTFCLLVATPSLAAADKTLFSSDDGNFVVFGGLGLANIKAQEFVYQTDRKISQLNWESKGMTLFTVGADAQIHNDWSVKGSVEIGTGGNGHMVDYDWMLPTHDDWSNRSIHPLTELDHYFTGAIQLDRIIYGDETSRIAVGAGFQYTDIKWSAYGGSGIFSTGGGFRNNRWEAPDWVRGISYRQQIPIGFLSLSGEYDFGDLTISGGLQTGLSFGIKDIDDHWVRNLRFHDDIDPAPTIGATVALDYAMTPAASLHLSGSFQQVFNSHGETQFEDTKEGTRSAWKKDAAGANFQSMSISIGLNFTF</sequence>
<accession>A0ABU3YXW2</accession>
<dbReference type="GO" id="GO:0008233">
    <property type="term" value="F:peptidase activity"/>
    <property type="evidence" value="ECO:0007669"/>
    <property type="project" value="UniProtKB-KW"/>
</dbReference>
<organism evidence="3 4">
    <name type="scientific">Rhizobium brockwellii</name>
    <dbReference type="NCBI Taxonomy" id="3019932"/>
    <lineage>
        <taxon>Bacteria</taxon>
        <taxon>Pseudomonadati</taxon>
        <taxon>Pseudomonadota</taxon>
        <taxon>Alphaproteobacteria</taxon>
        <taxon>Hyphomicrobiales</taxon>
        <taxon>Rhizobiaceae</taxon>
        <taxon>Rhizobium/Agrobacterium group</taxon>
        <taxon>Rhizobium</taxon>
    </lineage>
</organism>
<evidence type="ECO:0000313" key="3">
    <source>
        <dbReference type="EMBL" id="MDV4190668.1"/>
    </source>
</evidence>
<comment type="caution">
    <text evidence="3">The sequence shown here is derived from an EMBL/GenBank/DDBJ whole genome shotgun (WGS) entry which is preliminary data.</text>
</comment>
<dbReference type="InterPro" id="IPR020080">
    <property type="entry name" value="OM_adhesin/peptidase_omptin"/>
</dbReference>
<keyword evidence="2" id="KW-0472">Membrane</keyword>
<dbReference type="EMBL" id="JAWJWI010000040">
    <property type="protein sequence ID" value="MDV4190668.1"/>
    <property type="molecule type" value="Genomic_DNA"/>
</dbReference>
<dbReference type="PRINTS" id="PR00482">
    <property type="entry name" value="OMPTIN"/>
</dbReference>
<evidence type="ECO:0000313" key="4">
    <source>
        <dbReference type="Proteomes" id="UP001187203"/>
    </source>
</evidence>
<keyword evidence="3" id="KW-0645">Protease</keyword>
<evidence type="ECO:0000256" key="1">
    <source>
        <dbReference type="SAM" id="MobiDB-lite"/>
    </source>
</evidence>
<name>A0ABU3YXW2_9HYPH</name>
<protein>
    <submittedName>
        <fullName evidence="3">Omptin family outer membrane protease</fullName>
    </submittedName>
</protein>
<dbReference type="SUPFAM" id="SSF69917">
    <property type="entry name" value="OMPT-like"/>
    <property type="match status" value="1"/>
</dbReference>
<feature type="transmembrane region" description="Helical" evidence="2">
    <location>
        <begin position="62"/>
        <end position="82"/>
    </location>
</feature>
<feature type="compositionally biased region" description="Basic and acidic residues" evidence="1">
    <location>
        <begin position="33"/>
        <end position="54"/>
    </location>
</feature>
<dbReference type="Gene3D" id="2.40.128.90">
    <property type="entry name" value="OMPT-like"/>
    <property type="match status" value="1"/>
</dbReference>
<dbReference type="InterPro" id="IPR053724">
    <property type="entry name" value="OMP_A26_sf"/>
</dbReference>